<reference evidence="3" key="1">
    <citation type="journal article" date="2019" name="Int. J. Syst. Evol. Microbiol.">
        <title>The Global Catalogue of Microorganisms (GCM) 10K type strain sequencing project: providing services to taxonomists for standard genome sequencing and annotation.</title>
        <authorList>
            <consortium name="The Broad Institute Genomics Platform"/>
            <consortium name="The Broad Institute Genome Sequencing Center for Infectious Disease"/>
            <person name="Wu L."/>
            <person name="Ma J."/>
        </authorList>
    </citation>
    <scope>NUCLEOTIDE SEQUENCE [LARGE SCALE GENOMIC DNA]</scope>
    <source>
        <strain evidence="3">KCTC 42107</strain>
    </source>
</reference>
<organism evidence="2 3">
    <name type="scientific">Flavobacterium suzhouense</name>
    <dbReference type="NCBI Taxonomy" id="1529638"/>
    <lineage>
        <taxon>Bacteria</taxon>
        <taxon>Pseudomonadati</taxon>
        <taxon>Bacteroidota</taxon>
        <taxon>Flavobacteriia</taxon>
        <taxon>Flavobacteriales</taxon>
        <taxon>Flavobacteriaceae</taxon>
        <taxon>Flavobacterium</taxon>
    </lineage>
</organism>
<evidence type="ECO:0000259" key="1">
    <source>
        <dbReference type="SMART" id="SM01321"/>
    </source>
</evidence>
<sequence length="198" mass="23718">MNLFNNKYRIESPRFSEWDYSSNGIYFITICTNRKEHFFGKIQNEKMEFSSIGLITKQFLIDVPKHFEYVKLNASVVMPNHVHVLLTINTPKNEIFKNNHKCIQDEDIFIDVRKTLQCNFSTDNIDQRMSKISPKKGSIPTIIRSYKSAVTREARKIDLDFAWQERFHDHIVRDKTTYHKIKRYILDNPKNWESDKFY</sequence>
<dbReference type="PANTHER" id="PTHR36966">
    <property type="entry name" value="REP-ASSOCIATED TYROSINE TRANSPOSASE"/>
    <property type="match status" value="1"/>
</dbReference>
<dbReference type="PANTHER" id="PTHR36966:SF1">
    <property type="entry name" value="REP-ASSOCIATED TYROSINE TRANSPOSASE"/>
    <property type="match status" value="1"/>
</dbReference>
<dbReference type="SUPFAM" id="SSF143422">
    <property type="entry name" value="Transposase IS200-like"/>
    <property type="match status" value="1"/>
</dbReference>
<keyword evidence="3" id="KW-1185">Reference proteome</keyword>
<evidence type="ECO:0000313" key="2">
    <source>
        <dbReference type="EMBL" id="MFD2603228.1"/>
    </source>
</evidence>
<dbReference type="Gene3D" id="3.30.70.1290">
    <property type="entry name" value="Transposase IS200-like"/>
    <property type="match status" value="1"/>
</dbReference>
<dbReference type="InterPro" id="IPR002686">
    <property type="entry name" value="Transposase_17"/>
</dbReference>
<gene>
    <name evidence="2" type="ORF">ACFSR3_14290</name>
</gene>
<dbReference type="SMART" id="SM01321">
    <property type="entry name" value="Y1_Tnp"/>
    <property type="match status" value="1"/>
</dbReference>
<evidence type="ECO:0000313" key="3">
    <source>
        <dbReference type="Proteomes" id="UP001597480"/>
    </source>
</evidence>
<dbReference type="RefSeq" id="WP_379821909.1">
    <property type="nucleotide sequence ID" value="NZ_JBHUMD010000027.1"/>
</dbReference>
<dbReference type="InterPro" id="IPR052715">
    <property type="entry name" value="RAYT_transposase"/>
</dbReference>
<feature type="domain" description="Transposase IS200-like" evidence="1">
    <location>
        <begin position="21"/>
        <end position="188"/>
    </location>
</feature>
<protein>
    <submittedName>
        <fullName evidence="2">Transposase</fullName>
    </submittedName>
</protein>
<comment type="caution">
    <text evidence="2">The sequence shown here is derived from an EMBL/GenBank/DDBJ whole genome shotgun (WGS) entry which is preliminary data.</text>
</comment>
<accession>A0ABW5NWM6</accession>
<dbReference type="EMBL" id="JBHUMD010000027">
    <property type="protein sequence ID" value="MFD2603228.1"/>
    <property type="molecule type" value="Genomic_DNA"/>
</dbReference>
<name>A0ABW5NWM6_9FLAO</name>
<dbReference type="InterPro" id="IPR036515">
    <property type="entry name" value="Transposase_17_sf"/>
</dbReference>
<proteinExistence type="predicted"/>
<dbReference type="Proteomes" id="UP001597480">
    <property type="component" value="Unassembled WGS sequence"/>
</dbReference>